<feature type="region of interest" description="Disordered" evidence="1">
    <location>
        <begin position="160"/>
        <end position="181"/>
    </location>
</feature>
<accession>A0AAD7WQ63</accession>
<sequence>MRIQPFLCGGTAEQSGCKARDPELGADGDEDAGFSQPHGETPQGCPDSPLLAQTRLPSSAAQEADKRLRAQQSGQQCGPVELRKKEDSFKAQETLKDRAEQPHPVVVGSPEQTTVAQKQQPSPLSISSQTGQQTEKQNGDSSSAGVVLFHHVLKSLDSVRQEADKRLRAQQSGQSGQQCGPVELQKKEDSFKAQAALSTQHQLKNRAANPKAPMTATSCFFTCRII</sequence>
<proteinExistence type="predicted"/>
<organism evidence="2 3">
    <name type="scientific">Aldrovandia affinis</name>
    <dbReference type="NCBI Taxonomy" id="143900"/>
    <lineage>
        <taxon>Eukaryota</taxon>
        <taxon>Metazoa</taxon>
        <taxon>Chordata</taxon>
        <taxon>Craniata</taxon>
        <taxon>Vertebrata</taxon>
        <taxon>Euteleostomi</taxon>
        <taxon>Actinopterygii</taxon>
        <taxon>Neopterygii</taxon>
        <taxon>Teleostei</taxon>
        <taxon>Notacanthiformes</taxon>
        <taxon>Halosauridae</taxon>
        <taxon>Aldrovandia</taxon>
    </lineage>
</organism>
<dbReference type="Proteomes" id="UP001221898">
    <property type="component" value="Unassembled WGS sequence"/>
</dbReference>
<feature type="compositionally biased region" description="Polar residues" evidence="1">
    <location>
        <begin position="110"/>
        <end position="144"/>
    </location>
</feature>
<evidence type="ECO:0000256" key="1">
    <source>
        <dbReference type="SAM" id="MobiDB-lite"/>
    </source>
</evidence>
<evidence type="ECO:0000313" key="3">
    <source>
        <dbReference type="Proteomes" id="UP001221898"/>
    </source>
</evidence>
<evidence type="ECO:0000313" key="2">
    <source>
        <dbReference type="EMBL" id="KAJ8405341.1"/>
    </source>
</evidence>
<dbReference type="AlphaFoldDB" id="A0AAD7WQ63"/>
<name>A0AAD7WQ63_9TELE</name>
<reference evidence="2" key="1">
    <citation type="journal article" date="2023" name="Science">
        <title>Genome structures resolve the early diversification of teleost fishes.</title>
        <authorList>
            <person name="Parey E."/>
            <person name="Louis A."/>
            <person name="Montfort J."/>
            <person name="Bouchez O."/>
            <person name="Roques C."/>
            <person name="Iampietro C."/>
            <person name="Lluch J."/>
            <person name="Castinel A."/>
            <person name="Donnadieu C."/>
            <person name="Desvignes T."/>
            <person name="Floi Bucao C."/>
            <person name="Jouanno E."/>
            <person name="Wen M."/>
            <person name="Mejri S."/>
            <person name="Dirks R."/>
            <person name="Jansen H."/>
            <person name="Henkel C."/>
            <person name="Chen W.J."/>
            <person name="Zahm M."/>
            <person name="Cabau C."/>
            <person name="Klopp C."/>
            <person name="Thompson A.W."/>
            <person name="Robinson-Rechavi M."/>
            <person name="Braasch I."/>
            <person name="Lecointre G."/>
            <person name="Bobe J."/>
            <person name="Postlethwait J.H."/>
            <person name="Berthelot C."/>
            <person name="Roest Crollius H."/>
            <person name="Guiguen Y."/>
        </authorList>
    </citation>
    <scope>NUCLEOTIDE SEQUENCE</scope>
    <source>
        <strain evidence="2">NC1722</strain>
    </source>
</reference>
<comment type="caution">
    <text evidence="2">The sequence shown here is derived from an EMBL/GenBank/DDBJ whole genome shotgun (WGS) entry which is preliminary data.</text>
</comment>
<dbReference type="EMBL" id="JAINUG010000049">
    <property type="protein sequence ID" value="KAJ8405341.1"/>
    <property type="molecule type" value="Genomic_DNA"/>
</dbReference>
<keyword evidence="3" id="KW-1185">Reference proteome</keyword>
<gene>
    <name evidence="2" type="ORF">AAFF_G00323320</name>
</gene>
<feature type="compositionally biased region" description="Basic and acidic residues" evidence="1">
    <location>
        <begin position="81"/>
        <end position="101"/>
    </location>
</feature>
<protein>
    <submittedName>
        <fullName evidence="2">Uncharacterized protein</fullName>
    </submittedName>
</protein>
<feature type="region of interest" description="Disordered" evidence="1">
    <location>
        <begin position="1"/>
        <end position="146"/>
    </location>
</feature>